<dbReference type="RefSeq" id="WP_135943558.1">
    <property type="nucleotide sequence ID" value="NZ_BMEI01000001.1"/>
</dbReference>
<dbReference type="AlphaFoldDB" id="A0A4S2HFC7"/>
<comment type="caution">
    <text evidence="2">The sequence shown here is derived from an EMBL/GenBank/DDBJ whole genome shotgun (WGS) entry which is preliminary data.</text>
</comment>
<evidence type="ECO:0000313" key="2">
    <source>
        <dbReference type="EMBL" id="TGY94362.1"/>
    </source>
</evidence>
<reference evidence="2 3" key="1">
    <citation type="journal article" date="2013" name="Int. J. Syst. Evol. Microbiol.">
        <title>Marinicauda pacifica gen. nov., sp. nov., a prosthecate alphaproteobacterium of the family Hyphomonadaceae isolated from deep seawater.</title>
        <authorList>
            <person name="Zhang X.Y."/>
            <person name="Li G.W."/>
            <person name="Wang C.S."/>
            <person name="Zhang Y.J."/>
            <person name="Xu X.W."/>
            <person name="Li H."/>
            <person name="Liu A."/>
            <person name="Liu C."/>
            <person name="Xie B.B."/>
            <person name="Qin Q.L."/>
            <person name="Xu Z."/>
            <person name="Chen X.L."/>
            <person name="Zhou B.C."/>
            <person name="Zhang Y.Z."/>
        </authorList>
    </citation>
    <scope>NUCLEOTIDE SEQUENCE [LARGE SCALE GENOMIC DNA]</scope>
    <source>
        <strain evidence="2 3">P-1 km-3</strain>
    </source>
</reference>
<keyword evidence="1" id="KW-0472">Membrane</keyword>
<evidence type="ECO:0000256" key="1">
    <source>
        <dbReference type="SAM" id="Phobius"/>
    </source>
</evidence>
<keyword evidence="1" id="KW-1133">Transmembrane helix</keyword>
<sequence>MRFFWWAVLLVFFVVPAILIVRIGWDISQHSRECESGPVLYADSQGNLLLSDETLDAEALEILLGEVAEMASSCVTLSLGDKSLFGPANRLMSAADPHGVRVAIDHLE</sequence>
<dbReference type="EMBL" id="SRXV01000001">
    <property type="protein sequence ID" value="TGY94362.1"/>
    <property type="molecule type" value="Genomic_DNA"/>
</dbReference>
<protein>
    <submittedName>
        <fullName evidence="2">Uncharacterized protein</fullName>
    </submittedName>
</protein>
<dbReference type="Proteomes" id="UP000305451">
    <property type="component" value="Unassembled WGS sequence"/>
</dbReference>
<organism evidence="2 3">
    <name type="scientific">Marinicauda pacifica</name>
    <dbReference type="NCBI Taxonomy" id="1133559"/>
    <lineage>
        <taxon>Bacteria</taxon>
        <taxon>Pseudomonadati</taxon>
        <taxon>Pseudomonadota</taxon>
        <taxon>Alphaproteobacteria</taxon>
        <taxon>Maricaulales</taxon>
        <taxon>Maricaulaceae</taxon>
        <taxon>Marinicauda</taxon>
    </lineage>
</organism>
<feature type="transmembrane region" description="Helical" evidence="1">
    <location>
        <begin position="6"/>
        <end position="25"/>
    </location>
</feature>
<proteinExistence type="predicted"/>
<name>A0A4S2HFC7_9PROT</name>
<evidence type="ECO:0000313" key="3">
    <source>
        <dbReference type="Proteomes" id="UP000305451"/>
    </source>
</evidence>
<keyword evidence="1" id="KW-0812">Transmembrane</keyword>
<accession>A0A4S2HFC7</accession>
<keyword evidence="3" id="KW-1185">Reference proteome</keyword>
<gene>
    <name evidence="2" type="ORF">E5162_03550</name>
</gene>